<dbReference type="PANTHER" id="PTHR42718">
    <property type="entry name" value="MAJOR FACILITATOR SUPERFAMILY MULTIDRUG TRANSPORTER MFSC"/>
    <property type="match status" value="1"/>
</dbReference>
<dbReference type="InterPro" id="IPR036259">
    <property type="entry name" value="MFS_trans_sf"/>
</dbReference>
<feature type="transmembrane region" description="Helical" evidence="9">
    <location>
        <begin position="200"/>
        <end position="218"/>
    </location>
</feature>
<feature type="transmembrane region" description="Helical" evidence="9">
    <location>
        <begin position="354"/>
        <end position="375"/>
    </location>
</feature>
<dbReference type="Proteomes" id="UP001518140">
    <property type="component" value="Unassembled WGS sequence"/>
</dbReference>
<feature type="transmembrane region" description="Helical" evidence="9">
    <location>
        <begin position="47"/>
        <end position="66"/>
    </location>
</feature>
<keyword evidence="7 9" id="KW-0472">Membrane</keyword>
<dbReference type="Gene3D" id="1.20.1250.20">
    <property type="entry name" value="MFS general substrate transporter like domains"/>
    <property type="match status" value="1"/>
</dbReference>
<dbReference type="EMBL" id="JAAKZX010000178">
    <property type="protein sequence ID" value="NGO47391.1"/>
    <property type="molecule type" value="Genomic_DNA"/>
</dbReference>
<proteinExistence type="inferred from homology"/>
<evidence type="ECO:0000259" key="10">
    <source>
        <dbReference type="PROSITE" id="PS50850"/>
    </source>
</evidence>
<keyword evidence="4" id="KW-1003">Cell membrane</keyword>
<dbReference type="SUPFAM" id="SSF103473">
    <property type="entry name" value="MFS general substrate transporter"/>
    <property type="match status" value="1"/>
</dbReference>
<dbReference type="NCBIfam" id="TIGR00711">
    <property type="entry name" value="efflux_EmrB"/>
    <property type="match status" value="1"/>
</dbReference>
<protein>
    <submittedName>
        <fullName evidence="11">MFS transporter</fullName>
    </submittedName>
</protein>
<feature type="domain" description="Major facilitator superfamily (MFS) profile" evidence="10">
    <location>
        <begin position="12"/>
        <end position="457"/>
    </location>
</feature>
<evidence type="ECO:0000256" key="4">
    <source>
        <dbReference type="ARBA" id="ARBA00022475"/>
    </source>
</evidence>
<evidence type="ECO:0000256" key="9">
    <source>
        <dbReference type="SAM" id="Phobius"/>
    </source>
</evidence>
<feature type="transmembrane region" description="Helical" evidence="9">
    <location>
        <begin position="295"/>
        <end position="317"/>
    </location>
</feature>
<gene>
    <name evidence="11" type="ORF">G6048_36675</name>
</gene>
<feature type="transmembrane region" description="Helical" evidence="9">
    <location>
        <begin position="137"/>
        <end position="155"/>
    </location>
</feature>
<keyword evidence="3" id="KW-0813">Transport</keyword>
<dbReference type="Pfam" id="PF07690">
    <property type="entry name" value="MFS_1"/>
    <property type="match status" value="1"/>
</dbReference>
<dbReference type="InterPro" id="IPR020846">
    <property type="entry name" value="MFS_dom"/>
</dbReference>
<dbReference type="CDD" id="cd17321">
    <property type="entry name" value="MFS_MMR_MDR_like"/>
    <property type="match status" value="1"/>
</dbReference>
<feature type="transmembrane region" description="Helical" evidence="9">
    <location>
        <begin position="167"/>
        <end position="188"/>
    </location>
</feature>
<keyword evidence="12" id="KW-1185">Reference proteome</keyword>
<keyword evidence="5 9" id="KW-0812">Transmembrane</keyword>
<dbReference type="InterPro" id="IPR011701">
    <property type="entry name" value="MFS"/>
</dbReference>
<evidence type="ECO:0000256" key="1">
    <source>
        <dbReference type="ARBA" id="ARBA00004651"/>
    </source>
</evidence>
<name>A0ABX0DZM8_9ACTN</name>
<evidence type="ECO:0000256" key="2">
    <source>
        <dbReference type="ARBA" id="ARBA00008537"/>
    </source>
</evidence>
<evidence type="ECO:0000256" key="3">
    <source>
        <dbReference type="ARBA" id="ARBA00022448"/>
    </source>
</evidence>
<evidence type="ECO:0000256" key="8">
    <source>
        <dbReference type="ARBA" id="ARBA00023251"/>
    </source>
</evidence>
<dbReference type="PANTHER" id="PTHR42718:SF9">
    <property type="entry name" value="MAJOR FACILITATOR SUPERFAMILY MULTIDRUG TRANSPORTER MFSC"/>
    <property type="match status" value="1"/>
</dbReference>
<evidence type="ECO:0000256" key="5">
    <source>
        <dbReference type="ARBA" id="ARBA00022692"/>
    </source>
</evidence>
<sequence>MPELNHRRRMLVLAICCMSLLIVSLDNTVLNVALPSMQRELHASTAGLQWTIDAYTLVLASLLMLAGSTADRIGRKRVFMAGLVVFTIGSVLCSLAPNLESLVAFRMVQAVGGSMLNPVAMSIITNTFTDPRERARAIGVWGGVVGISMAAGPLIGGLLVDSVGWRAIFWINLPVGLAALLLTFRYVPESRAPKARRPDPVGQLLVIALLGSLTYAIIEAPHAGAPTVITFGALALAALLSLLWYEPRRAEPLIDLCFFRSAPFSGATVVAISAFAALGGFLFLSTLYLQNVRGLTALSAGLWMLPMAALTFVSAPLSGRLVGSRGPRLSLLVAGVAMTASGVLFAAFEAETSNVTLVIGYVLFGLGFGFVNAPITNTAVSGMPRAQAGVAAAVASTSRQIGQTLGVAVIGAVLASGMGSLPYREVYVSAARPGWWIIAACGLAVLLVGALTSGRWARRTAERTAERLESAEVKEQADVLA</sequence>
<comment type="caution">
    <text evidence="11">The sequence shown here is derived from an EMBL/GenBank/DDBJ whole genome shotgun (WGS) entry which is preliminary data.</text>
</comment>
<evidence type="ECO:0000256" key="7">
    <source>
        <dbReference type="ARBA" id="ARBA00023136"/>
    </source>
</evidence>
<organism evidence="11 12">
    <name type="scientific">Streptomyces ureilyticus</name>
    <dbReference type="NCBI Taxonomy" id="1775131"/>
    <lineage>
        <taxon>Bacteria</taxon>
        <taxon>Bacillati</taxon>
        <taxon>Actinomycetota</taxon>
        <taxon>Actinomycetes</taxon>
        <taxon>Kitasatosporales</taxon>
        <taxon>Streptomycetaceae</taxon>
        <taxon>Streptomyces</taxon>
    </lineage>
</organism>
<dbReference type="Gene3D" id="1.20.1720.10">
    <property type="entry name" value="Multidrug resistance protein D"/>
    <property type="match status" value="1"/>
</dbReference>
<keyword evidence="8" id="KW-0046">Antibiotic resistance</keyword>
<feature type="transmembrane region" description="Helical" evidence="9">
    <location>
        <begin position="329"/>
        <end position="348"/>
    </location>
</feature>
<accession>A0ABX0DZM8</accession>
<evidence type="ECO:0000313" key="12">
    <source>
        <dbReference type="Proteomes" id="UP001518140"/>
    </source>
</evidence>
<dbReference type="PRINTS" id="PR01036">
    <property type="entry name" value="TCRTETB"/>
</dbReference>
<comment type="subcellular location">
    <subcellularLocation>
        <location evidence="1">Cell membrane</location>
        <topology evidence="1">Multi-pass membrane protein</topology>
    </subcellularLocation>
</comment>
<feature type="transmembrane region" description="Helical" evidence="9">
    <location>
        <begin position="78"/>
        <end position="97"/>
    </location>
</feature>
<dbReference type="RefSeq" id="WP_165343912.1">
    <property type="nucleotide sequence ID" value="NZ_JAAKZX010000178.1"/>
</dbReference>
<reference evidence="11 12" key="1">
    <citation type="submission" date="2020-02" db="EMBL/GenBank/DDBJ databases">
        <title>Whole-genome analyses of novel actinobacteria.</title>
        <authorList>
            <person name="Sahin N."/>
            <person name="Tokatli A."/>
        </authorList>
    </citation>
    <scope>NUCLEOTIDE SEQUENCE [LARGE SCALE GENOMIC DNA]</scope>
    <source>
        <strain evidence="11 12">YC419</strain>
    </source>
</reference>
<feature type="transmembrane region" description="Helical" evidence="9">
    <location>
        <begin position="405"/>
        <end position="423"/>
    </location>
</feature>
<comment type="similarity">
    <text evidence="2">Belongs to the major facilitator superfamily. EmrB family.</text>
</comment>
<feature type="transmembrane region" description="Helical" evidence="9">
    <location>
        <begin position="224"/>
        <end position="245"/>
    </location>
</feature>
<dbReference type="PROSITE" id="PS50850">
    <property type="entry name" value="MFS"/>
    <property type="match status" value="1"/>
</dbReference>
<feature type="transmembrane region" description="Helical" evidence="9">
    <location>
        <begin position="266"/>
        <end position="289"/>
    </location>
</feature>
<keyword evidence="6 9" id="KW-1133">Transmembrane helix</keyword>
<evidence type="ECO:0000313" key="11">
    <source>
        <dbReference type="EMBL" id="NGO47391.1"/>
    </source>
</evidence>
<evidence type="ECO:0000256" key="6">
    <source>
        <dbReference type="ARBA" id="ARBA00022989"/>
    </source>
</evidence>
<feature type="transmembrane region" description="Helical" evidence="9">
    <location>
        <begin position="103"/>
        <end position="125"/>
    </location>
</feature>
<dbReference type="InterPro" id="IPR004638">
    <property type="entry name" value="EmrB-like"/>
</dbReference>
<feature type="transmembrane region" description="Helical" evidence="9">
    <location>
        <begin position="435"/>
        <end position="457"/>
    </location>
</feature>